<evidence type="ECO:0000256" key="1">
    <source>
        <dbReference type="SAM" id="SignalP"/>
    </source>
</evidence>
<organism evidence="2 3">
    <name type="scientific">Amanita muscaria (strain Koide BX008)</name>
    <dbReference type="NCBI Taxonomy" id="946122"/>
    <lineage>
        <taxon>Eukaryota</taxon>
        <taxon>Fungi</taxon>
        <taxon>Dikarya</taxon>
        <taxon>Basidiomycota</taxon>
        <taxon>Agaricomycotina</taxon>
        <taxon>Agaricomycetes</taxon>
        <taxon>Agaricomycetidae</taxon>
        <taxon>Agaricales</taxon>
        <taxon>Pluteineae</taxon>
        <taxon>Amanitaceae</taxon>
        <taxon>Amanita</taxon>
    </lineage>
</organism>
<keyword evidence="3" id="KW-1185">Reference proteome</keyword>
<gene>
    <name evidence="2" type="ORF">M378DRAFT_197126</name>
</gene>
<protein>
    <submittedName>
        <fullName evidence="2">Uncharacterized protein</fullName>
    </submittedName>
</protein>
<reference evidence="2 3" key="1">
    <citation type="submission" date="2014-04" db="EMBL/GenBank/DDBJ databases">
        <title>Evolutionary Origins and Diversification of the Mycorrhizal Mutualists.</title>
        <authorList>
            <consortium name="DOE Joint Genome Institute"/>
            <consortium name="Mycorrhizal Genomics Consortium"/>
            <person name="Kohler A."/>
            <person name="Kuo A."/>
            <person name="Nagy L.G."/>
            <person name="Floudas D."/>
            <person name="Copeland A."/>
            <person name="Barry K.W."/>
            <person name="Cichocki N."/>
            <person name="Veneault-Fourrey C."/>
            <person name="LaButti K."/>
            <person name="Lindquist E.A."/>
            <person name="Lipzen A."/>
            <person name="Lundell T."/>
            <person name="Morin E."/>
            <person name="Murat C."/>
            <person name="Riley R."/>
            <person name="Ohm R."/>
            <person name="Sun H."/>
            <person name="Tunlid A."/>
            <person name="Henrissat B."/>
            <person name="Grigoriev I.V."/>
            <person name="Hibbett D.S."/>
            <person name="Martin F."/>
        </authorList>
    </citation>
    <scope>NUCLEOTIDE SEQUENCE [LARGE SCALE GENOMIC DNA]</scope>
    <source>
        <strain evidence="2 3">Koide BX008</strain>
    </source>
</reference>
<dbReference type="InParanoid" id="A0A0C2XEK7"/>
<feature type="chain" id="PRO_5002170768" evidence="1">
    <location>
        <begin position="22"/>
        <end position="203"/>
    </location>
</feature>
<dbReference type="AlphaFoldDB" id="A0A0C2XEK7"/>
<accession>A0A0C2XEK7</accession>
<sequence length="203" mass="22306">MDPLPSLLTVTLALKLPVVFTYRGGNKTFNRQPDVSSNEALGVWHDGNKAWKLYATTAQLAKLSADYQRADVHGLPMGSPAFQQGTVKQGTNQQTQGFALVTNWLTGNEFNFHTPPKPFRTALRTQNISHSKSSQDYKRISGGCTSASVVGLQDCQGFVKAGAFEPVAFFDIHTAWNPQKKEFGHSQQAVDLVTDITHWGTQP</sequence>
<name>A0A0C2XEK7_AMAMK</name>
<proteinExistence type="predicted"/>
<dbReference type="Proteomes" id="UP000054549">
    <property type="component" value="Unassembled WGS sequence"/>
</dbReference>
<evidence type="ECO:0000313" key="2">
    <source>
        <dbReference type="EMBL" id="KIL67263.1"/>
    </source>
</evidence>
<dbReference type="EMBL" id="KN818232">
    <property type="protein sequence ID" value="KIL67263.1"/>
    <property type="molecule type" value="Genomic_DNA"/>
</dbReference>
<keyword evidence="1" id="KW-0732">Signal</keyword>
<evidence type="ECO:0000313" key="3">
    <source>
        <dbReference type="Proteomes" id="UP000054549"/>
    </source>
</evidence>
<feature type="signal peptide" evidence="1">
    <location>
        <begin position="1"/>
        <end position="21"/>
    </location>
</feature>
<dbReference type="HOGENOM" id="CLU_1415193_0_0_1"/>
<dbReference type="OrthoDB" id="3252968at2759"/>